<dbReference type="PANTHER" id="PTHR38705:SF1">
    <property type="entry name" value="PROTEIN RDS1"/>
    <property type="match status" value="1"/>
</dbReference>
<dbReference type="EMBL" id="PDNC01000206">
    <property type="protein sequence ID" value="PGG95797.1"/>
    <property type="molecule type" value="Genomic_DNA"/>
</dbReference>
<evidence type="ECO:0000313" key="3">
    <source>
        <dbReference type="EMBL" id="PGG95797.1"/>
    </source>
</evidence>
<dbReference type="Proteomes" id="UP000224080">
    <property type="component" value="Unassembled WGS sequence"/>
</dbReference>
<dbReference type="PANTHER" id="PTHR38705">
    <property type="entry name" value="PROTEIN RDS1"/>
    <property type="match status" value="1"/>
</dbReference>
<dbReference type="AlphaFoldDB" id="A0A2B7WGZ2"/>
<protein>
    <recommendedName>
        <fullName evidence="5">Stress response protein Rds1</fullName>
    </recommendedName>
</protein>
<name>A0A2B7WGZ2_9EURO</name>
<sequence length="544" mass="56942">MPLTQIALALLATPFLAAIVVSAQSSITYADGIVVPASVPTVTGITVSRGPFTGRPPTAPGALTGTAILGTAISPKPAPPNATTYPSDGRLHEPQPAPYVPGGGLGTNGTMPVYNAKSDYDFQSIALALYFKWMEVDLLAFGLSNFSQQEFTKANLSSEDRYLVQFMKEQAVGHATMLTNILGRAAAPRQCNYNYPPLTNVHEWLDFAQKLLRTNAAAVHGFLPHLTSREAAALLLRSVAVTARQQMVFRQFEGLFPMPVWFDVGIPQSWAWSLLAPYIASCPSSTNTTNTTTNTTTNNNQSARLVWQNFPALRVLSQPNPFRFGTNATNASTGANDTLGPWLNSANATDANIPPAQRCNISSNECGPAITQNRSVPLSRPGRPVLLSWEAPGKPVGPGNGYVTHASAAGPPAYVAWVTQLNVTYSALTDVVMMGGGGNATNGTNTTTTGGGGGGGGRHHRIQFLDRRQAGGGGNGTTGGGGGAGGGASQGRTIQPDLSTYEGDPAINGTVFIAITASNPFLTPFNLSLINRFVVAGPAVYQAG</sequence>
<dbReference type="OrthoDB" id="2098436at2759"/>
<evidence type="ECO:0000256" key="2">
    <source>
        <dbReference type="SAM" id="SignalP"/>
    </source>
</evidence>
<proteinExistence type="predicted"/>
<reference evidence="3 4" key="1">
    <citation type="submission" date="2017-10" db="EMBL/GenBank/DDBJ databases">
        <title>Comparative genomics in systemic dimorphic fungi from Ajellomycetaceae.</title>
        <authorList>
            <person name="Munoz J.F."/>
            <person name="Mcewen J.G."/>
            <person name="Clay O.K."/>
            <person name="Cuomo C.A."/>
        </authorList>
    </citation>
    <scope>NUCLEOTIDE SEQUENCE [LARGE SCALE GENOMIC DNA]</scope>
    <source>
        <strain evidence="3 4">UAMH130</strain>
    </source>
</reference>
<keyword evidence="4" id="KW-1185">Reference proteome</keyword>
<dbReference type="Pfam" id="PF13668">
    <property type="entry name" value="Ferritin_2"/>
    <property type="match status" value="1"/>
</dbReference>
<organism evidence="3 4">
    <name type="scientific">Blastomyces parvus</name>
    <dbReference type="NCBI Taxonomy" id="2060905"/>
    <lineage>
        <taxon>Eukaryota</taxon>
        <taxon>Fungi</taxon>
        <taxon>Dikarya</taxon>
        <taxon>Ascomycota</taxon>
        <taxon>Pezizomycotina</taxon>
        <taxon>Eurotiomycetes</taxon>
        <taxon>Eurotiomycetidae</taxon>
        <taxon>Onygenales</taxon>
        <taxon>Ajellomycetaceae</taxon>
        <taxon>Blastomyces</taxon>
    </lineage>
</organism>
<comment type="caution">
    <text evidence="3">The sequence shown here is derived from an EMBL/GenBank/DDBJ whole genome shotgun (WGS) entry which is preliminary data.</text>
</comment>
<feature type="signal peptide" evidence="2">
    <location>
        <begin position="1"/>
        <end position="18"/>
    </location>
</feature>
<feature type="region of interest" description="Disordered" evidence="1">
    <location>
        <begin position="469"/>
        <end position="498"/>
    </location>
</feature>
<feature type="compositionally biased region" description="Gly residues" evidence="1">
    <location>
        <begin position="470"/>
        <end position="489"/>
    </location>
</feature>
<keyword evidence="2" id="KW-0732">Signal</keyword>
<evidence type="ECO:0000313" key="4">
    <source>
        <dbReference type="Proteomes" id="UP000224080"/>
    </source>
</evidence>
<dbReference type="STRING" id="2060905.A0A2B7WGZ2"/>
<dbReference type="InterPro" id="IPR039254">
    <property type="entry name" value="Rds1"/>
</dbReference>
<evidence type="ECO:0000256" key="1">
    <source>
        <dbReference type="SAM" id="MobiDB-lite"/>
    </source>
</evidence>
<evidence type="ECO:0008006" key="5">
    <source>
        <dbReference type="Google" id="ProtNLM"/>
    </source>
</evidence>
<feature type="chain" id="PRO_5013038624" description="Stress response protein Rds1" evidence="2">
    <location>
        <begin position="19"/>
        <end position="544"/>
    </location>
</feature>
<accession>A0A2B7WGZ2</accession>
<gene>
    <name evidence="3" type="ORF">GX51_08118</name>
</gene>